<evidence type="ECO:0000256" key="1">
    <source>
        <dbReference type="ARBA" id="ARBA00023136"/>
    </source>
</evidence>
<keyword evidence="3" id="KW-0812">Transmembrane</keyword>
<dbReference type="EMBL" id="MCFA01000002">
    <property type="protein sequence ID" value="ORY19382.1"/>
    <property type="molecule type" value="Genomic_DNA"/>
</dbReference>
<name>A0A1Y2AA64_9PLEO</name>
<dbReference type="InterPro" id="IPR029052">
    <property type="entry name" value="Metallo-depent_PP-like"/>
</dbReference>
<feature type="region of interest" description="Disordered" evidence="2">
    <location>
        <begin position="359"/>
        <end position="380"/>
    </location>
</feature>
<evidence type="ECO:0000313" key="4">
    <source>
        <dbReference type="EMBL" id="ORY19382.1"/>
    </source>
</evidence>
<dbReference type="SUPFAM" id="SSF56300">
    <property type="entry name" value="Metallo-dependent phosphatases"/>
    <property type="match status" value="1"/>
</dbReference>
<gene>
    <name evidence="4" type="ORF">BCR34DRAFT_471969</name>
</gene>
<dbReference type="PANTHER" id="PTHR13315">
    <property type="entry name" value="METALLO PHOSPHOESTERASE RELATED"/>
    <property type="match status" value="1"/>
</dbReference>
<dbReference type="Proteomes" id="UP000193144">
    <property type="component" value="Unassembled WGS sequence"/>
</dbReference>
<feature type="transmembrane region" description="Helical" evidence="3">
    <location>
        <begin position="57"/>
        <end position="74"/>
    </location>
</feature>
<dbReference type="OrthoDB" id="5977743at2759"/>
<feature type="transmembrane region" description="Helical" evidence="3">
    <location>
        <begin position="498"/>
        <end position="518"/>
    </location>
</feature>
<reference evidence="4 5" key="1">
    <citation type="submission" date="2016-07" db="EMBL/GenBank/DDBJ databases">
        <title>Pervasive Adenine N6-methylation of Active Genes in Fungi.</title>
        <authorList>
            <consortium name="DOE Joint Genome Institute"/>
            <person name="Mondo S.J."/>
            <person name="Dannebaum R.O."/>
            <person name="Kuo R.C."/>
            <person name="Labutti K."/>
            <person name="Haridas S."/>
            <person name="Kuo A."/>
            <person name="Salamov A."/>
            <person name="Ahrendt S.R."/>
            <person name="Lipzen A."/>
            <person name="Sullivan W."/>
            <person name="Andreopoulos W.B."/>
            <person name="Clum A."/>
            <person name="Lindquist E."/>
            <person name="Daum C."/>
            <person name="Ramamoorthy G.K."/>
            <person name="Gryganskyi A."/>
            <person name="Culley D."/>
            <person name="Magnuson J.K."/>
            <person name="James T.Y."/>
            <person name="O'Malley M.A."/>
            <person name="Stajich J.E."/>
            <person name="Spatafora J.W."/>
            <person name="Visel A."/>
            <person name="Grigoriev I.V."/>
        </authorList>
    </citation>
    <scope>NUCLEOTIDE SEQUENCE [LARGE SCALE GENOMIC DNA]</scope>
    <source>
        <strain evidence="4 5">CBS 115471</strain>
    </source>
</reference>
<dbReference type="STRING" id="1231657.A0A1Y2AA64"/>
<protein>
    <submittedName>
        <fullName evidence="4">Uncharacterized protein</fullName>
    </submittedName>
</protein>
<feature type="compositionally biased region" description="Low complexity" evidence="2">
    <location>
        <begin position="565"/>
        <end position="574"/>
    </location>
</feature>
<dbReference type="GO" id="GO:0005783">
    <property type="term" value="C:endoplasmic reticulum"/>
    <property type="evidence" value="ECO:0007669"/>
    <property type="project" value="TreeGrafter"/>
</dbReference>
<comment type="caution">
    <text evidence="4">The sequence shown here is derived from an EMBL/GenBank/DDBJ whole genome shotgun (WGS) entry which is preliminary data.</text>
</comment>
<dbReference type="PANTHER" id="PTHR13315:SF4">
    <property type="entry name" value="METALLOPHOSPHOESTERASE, ISOFORM E"/>
    <property type="match status" value="1"/>
</dbReference>
<keyword evidence="3" id="KW-1133">Transmembrane helix</keyword>
<evidence type="ECO:0000313" key="5">
    <source>
        <dbReference type="Proteomes" id="UP000193144"/>
    </source>
</evidence>
<keyword evidence="1 3" id="KW-0472">Membrane</keyword>
<feature type="compositionally biased region" description="Polar residues" evidence="2">
    <location>
        <begin position="581"/>
        <end position="594"/>
    </location>
</feature>
<sequence length="676" mass="75970">MTDYDDYGMPVGAYGEPESLTKQALRVARAFAIYRVKPAVEKKLHHLRSGDWSWRRIVTLVKILIAVWFVQLYLGERRAFDGSIDSCRWENWENWGKDANPHRLVFVADPQLIDPHTYPGRPWPLSTLTVKHTDLYLRRAYSRIQKALYPDTVVFLGDLFDGGREWSTRTTTSPEAQYRKYGDSFWLREYDRFGRIFFGHWADGGMEPRPGQPGRKIISSLPGNHDLGFGKGIQASVRKRFNAYFGEGNRIDIIGNHTFVSVDTVSLSALGQENPETMEELWRPAVDFLDKAKAQKQRLVQEELRKQQGLRPNLRFSHDIVHTEGLAKAELPHFSDTVTTFPTILLTHVPLYRDDGTPCGPLREHWPPTPPPKGQSEPLEKDDRNAIAVRGGYQYQNVLHREITKDIAEKVGNIGYAFSGDDHDYCEVLHRQYPSAGGGIREITVKSISWAMGVRHPGFVMLSLWNPVDGSGNPLSKDTAAPTLQSHLCLLPDQLGIFIRYVTLVVITLFALLIRAALVAAGKISTSSQDSHIPLLPVTEHASSAENEKAALSSSQHSEPTYDASSSNSSSSSEGSRKLQIRSSNARGRSTSPQGGYGLPKPTSKLKYSYPLVQHAGYYGPTEEDLKPVKTWGTVSTKKSKPKKRGFALFAQEFRKSFLTVAVVVFGYYFYLIWNG</sequence>
<dbReference type="InterPro" id="IPR033308">
    <property type="entry name" value="PGAP5/Cdc1/Ted1"/>
</dbReference>
<evidence type="ECO:0000256" key="2">
    <source>
        <dbReference type="SAM" id="MobiDB-lite"/>
    </source>
</evidence>
<feature type="transmembrane region" description="Helical" evidence="3">
    <location>
        <begin position="657"/>
        <end position="674"/>
    </location>
</feature>
<feature type="region of interest" description="Disordered" evidence="2">
    <location>
        <begin position="544"/>
        <end position="602"/>
    </location>
</feature>
<keyword evidence="5" id="KW-1185">Reference proteome</keyword>
<accession>A0A1Y2AA64</accession>
<evidence type="ECO:0000256" key="3">
    <source>
        <dbReference type="SAM" id="Phobius"/>
    </source>
</evidence>
<organism evidence="4 5">
    <name type="scientific">Clohesyomyces aquaticus</name>
    <dbReference type="NCBI Taxonomy" id="1231657"/>
    <lineage>
        <taxon>Eukaryota</taxon>
        <taxon>Fungi</taxon>
        <taxon>Dikarya</taxon>
        <taxon>Ascomycota</taxon>
        <taxon>Pezizomycotina</taxon>
        <taxon>Dothideomycetes</taxon>
        <taxon>Pleosporomycetidae</taxon>
        <taxon>Pleosporales</taxon>
        <taxon>Lindgomycetaceae</taxon>
        <taxon>Clohesyomyces</taxon>
    </lineage>
</organism>
<dbReference type="GO" id="GO:0016020">
    <property type="term" value="C:membrane"/>
    <property type="evidence" value="ECO:0007669"/>
    <property type="project" value="GOC"/>
</dbReference>
<proteinExistence type="predicted"/>
<dbReference type="AlphaFoldDB" id="A0A1Y2AA64"/>
<dbReference type="GO" id="GO:0006506">
    <property type="term" value="P:GPI anchor biosynthetic process"/>
    <property type="evidence" value="ECO:0007669"/>
    <property type="project" value="InterPro"/>
</dbReference>